<keyword evidence="3" id="KW-1185">Reference proteome</keyword>
<evidence type="ECO:0000313" key="2">
    <source>
        <dbReference type="EMBL" id="KAK3497883.1"/>
    </source>
</evidence>
<proteinExistence type="predicted"/>
<reference evidence="2 3" key="1">
    <citation type="journal article" date="2023" name="Mol. Phylogenet. Evol.">
        <title>Genome-scale phylogeny and comparative genomics of the fungal order Sordariales.</title>
        <authorList>
            <person name="Hensen N."/>
            <person name="Bonometti L."/>
            <person name="Westerberg I."/>
            <person name="Brannstrom I.O."/>
            <person name="Guillou S."/>
            <person name="Cros-Aarteil S."/>
            <person name="Calhoun S."/>
            <person name="Haridas S."/>
            <person name="Kuo A."/>
            <person name="Mondo S."/>
            <person name="Pangilinan J."/>
            <person name="Riley R."/>
            <person name="LaButti K."/>
            <person name="Andreopoulos B."/>
            <person name="Lipzen A."/>
            <person name="Chen C."/>
            <person name="Yan M."/>
            <person name="Daum C."/>
            <person name="Ng V."/>
            <person name="Clum A."/>
            <person name="Steindorff A."/>
            <person name="Ohm R.A."/>
            <person name="Martin F."/>
            <person name="Silar P."/>
            <person name="Natvig D.O."/>
            <person name="Lalanne C."/>
            <person name="Gautier V."/>
            <person name="Ament-Velasquez S.L."/>
            <person name="Kruys A."/>
            <person name="Hutchinson M.I."/>
            <person name="Powell A.J."/>
            <person name="Barry K."/>
            <person name="Miller A.N."/>
            <person name="Grigoriev I.V."/>
            <person name="Debuchy R."/>
            <person name="Gladieux P."/>
            <person name="Hiltunen Thoren M."/>
            <person name="Johannesson H."/>
        </authorList>
    </citation>
    <scope>NUCLEOTIDE SEQUENCE [LARGE SCALE GENOMIC DNA]</scope>
    <source>
        <strain evidence="2 3">FGSC 10403</strain>
    </source>
</reference>
<evidence type="ECO:0000313" key="3">
    <source>
        <dbReference type="Proteomes" id="UP001285908"/>
    </source>
</evidence>
<feature type="compositionally biased region" description="Polar residues" evidence="1">
    <location>
        <begin position="45"/>
        <end position="61"/>
    </location>
</feature>
<feature type="region of interest" description="Disordered" evidence="1">
    <location>
        <begin position="1"/>
        <end position="61"/>
    </location>
</feature>
<gene>
    <name evidence="2" type="ORF">B0T23DRAFT_375350</name>
</gene>
<sequence length="89" mass="9732">MAENHTMPQLTTQAVHPPLPSPSFTLIPASPSRLETSIRSEEAPSETTLVQETLPQTPQKALQTPLHSLDLEQQSYDSQDGTGSFQGLY</sequence>
<dbReference type="Proteomes" id="UP001285908">
    <property type="component" value="Unassembled WGS sequence"/>
</dbReference>
<comment type="caution">
    <text evidence="2">The sequence shown here is derived from an EMBL/GenBank/DDBJ whole genome shotgun (WGS) entry which is preliminary data.</text>
</comment>
<dbReference type="RefSeq" id="XP_062696147.1">
    <property type="nucleotide sequence ID" value="XM_062836900.1"/>
</dbReference>
<dbReference type="GeneID" id="87874522"/>
<protein>
    <submittedName>
        <fullName evidence="2">Uncharacterized protein</fullName>
    </submittedName>
</protein>
<dbReference type="EMBL" id="JAULSX010000002">
    <property type="protein sequence ID" value="KAK3497883.1"/>
    <property type="molecule type" value="Genomic_DNA"/>
</dbReference>
<feature type="compositionally biased region" description="Polar residues" evidence="1">
    <location>
        <begin position="1"/>
        <end position="14"/>
    </location>
</feature>
<evidence type="ECO:0000256" key="1">
    <source>
        <dbReference type="SAM" id="MobiDB-lite"/>
    </source>
</evidence>
<accession>A0AAJ0IDY8</accession>
<organism evidence="2 3">
    <name type="scientific">Neurospora hispaniola</name>
    <dbReference type="NCBI Taxonomy" id="588809"/>
    <lineage>
        <taxon>Eukaryota</taxon>
        <taxon>Fungi</taxon>
        <taxon>Dikarya</taxon>
        <taxon>Ascomycota</taxon>
        <taxon>Pezizomycotina</taxon>
        <taxon>Sordariomycetes</taxon>
        <taxon>Sordariomycetidae</taxon>
        <taxon>Sordariales</taxon>
        <taxon>Sordariaceae</taxon>
        <taxon>Neurospora</taxon>
    </lineage>
</organism>
<dbReference type="AlphaFoldDB" id="A0AAJ0IDY8"/>
<name>A0AAJ0IDY8_9PEZI</name>